<sequence length="397" mass="44849">MFHTIEEAIEDLKKGKIIIVVDDENRENEGDFLVLADYATPENINFMATHGRGLICTPISKELAERLDLHPMVQHNTDNHQTAFTVSIDYKDTTTGISAFERSETILQLLDPKVISSDFRRPGHVFPLVAKENGVLERNGHTEAAVDFAKLCGAQPAGVICEIMSDNGEMARVPELMTFAETYELKLVTIADLIRYRYQHEQLVKREASVKLPTSFGEFQLIGYSNQLDEKEHVAIMKGDLLKEEEAPLVRIHSECLTGDVFHSKRCDCGPQLHLSLEMIEEAGRGVVLYMEQEGRDIGLLNKLKAYELQEQGYDTVEANLKLGFPAEMRDYGLSAQMLRDLGITKVRLMTNNPEKMVGLMKYGIEVVERVPLEIDAVAENKHYLMTKKIKMNHILA</sequence>
<evidence type="ECO:0000256" key="9">
    <source>
        <dbReference type="ARBA" id="ARBA00022741"/>
    </source>
</evidence>
<dbReference type="HAMAP" id="MF_01283">
    <property type="entry name" value="RibBA"/>
    <property type="match status" value="1"/>
</dbReference>
<keyword evidence="12 19" id="KW-0460">Magnesium</keyword>
<dbReference type="PIRSF" id="PIRSF001259">
    <property type="entry name" value="RibA"/>
    <property type="match status" value="1"/>
</dbReference>
<keyword evidence="13 19" id="KW-0342">GTP-binding</keyword>
<evidence type="ECO:0000256" key="15">
    <source>
        <dbReference type="ARBA" id="ARBA00023239"/>
    </source>
</evidence>
<evidence type="ECO:0000256" key="18">
    <source>
        <dbReference type="ARBA" id="ARBA00049295"/>
    </source>
</evidence>
<feature type="binding site" evidence="19">
    <location>
        <position position="27"/>
    </location>
    <ligand>
        <name>Mg(2+)</name>
        <dbReference type="ChEBI" id="CHEBI:18420"/>
        <label>1</label>
    </ligand>
</feature>
<evidence type="ECO:0000256" key="19">
    <source>
        <dbReference type="HAMAP-Rule" id="MF_01283"/>
    </source>
</evidence>
<dbReference type="Pfam" id="PF00926">
    <property type="entry name" value="DHBP_synthase"/>
    <property type="match status" value="1"/>
</dbReference>
<dbReference type="InterPro" id="IPR016299">
    <property type="entry name" value="Riboflavin_synth_RibBA"/>
</dbReference>
<keyword evidence="15 19" id="KW-0456">Lyase</keyword>
<name>A0AB94ISP3_9BACI</name>
<evidence type="ECO:0000259" key="20">
    <source>
        <dbReference type="Pfam" id="PF00925"/>
    </source>
</evidence>
<evidence type="ECO:0000313" key="22">
    <source>
        <dbReference type="Proteomes" id="UP000018877"/>
    </source>
</evidence>
<dbReference type="InterPro" id="IPR000926">
    <property type="entry name" value="RibA"/>
</dbReference>
<dbReference type="InterPro" id="IPR000422">
    <property type="entry name" value="DHBP_synthase_RibB"/>
</dbReference>
<feature type="binding site" evidence="19">
    <location>
        <position position="269"/>
    </location>
    <ligand>
        <name>Zn(2+)</name>
        <dbReference type="ChEBI" id="CHEBI:29105"/>
        <note>catalytic</note>
    </ligand>
</feature>
<dbReference type="AlphaFoldDB" id="A0AB94ISP3"/>
<feature type="region of interest" description="DHBP synthase" evidence="19">
    <location>
        <begin position="1"/>
        <end position="199"/>
    </location>
</feature>
<proteinExistence type="inferred from homology"/>
<feature type="binding site" evidence="19">
    <location>
        <position position="272"/>
    </location>
    <ligand>
        <name>GTP</name>
        <dbReference type="ChEBI" id="CHEBI:37565"/>
    </ligand>
</feature>
<protein>
    <recommendedName>
        <fullName evidence="19">Riboflavin biosynthesis protein RibBA</fullName>
    </recommendedName>
    <domain>
        <recommendedName>
            <fullName evidence="19">3,4-dihydroxy-2-butanone 4-phosphate synthase</fullName>
            <shortName evidence="19">DHBP synthase</shortName>
            <ecNumber evidence="19">4.1.99.12</ecNumber>
        </recommendedName>
    </domain>
    <domain>
        <recommendedName>
            <fullName evidence="19">GTP cyclohydrolase-2</fullName>
            <ecNumber evidence="19">3.5.4.25</ecNumber>
        </recommendedName>
        <alternativeName>
            <fullName evidence="19">GTP cyclohydrolase II</fullName>
        </alternativeName>
    </domain>
</protein>
<dbReference type="GO" id="GO:0005525">
    <property type="term" value="F:GTP binding"/>
    <property type="evidence" value="ECO:0007669"/>
    <property type="project" value="UniProtKB-KW"/>
</dbReference>
<evidence type="ECO:0000313" key="21">
    <source>
        <dbReference type="EMBL" id="ETI70095.1"/>
    </source>
</evidence>
<dbReference type="InterPro" id="IPR017945">
    <property type="entry name" value="DHBP_synth_RibB-like_a/b_dom"/>
</dbReference>
<feature type="binding site" evidence="19">
    <location>
        <position position="162"/>
    </location>
    <ligand>
        <name>D-ribulose 5-phosphate</name>
        <dbReference type="ChEBI" id="CHEBI:58121"/>
    </ligand>
</feature>
<dbReference type="SUPFAM" id="SSF142695">
    <property type="entry name" value="RibA-like"/>
    <property type="match status" value="1"/>
</dbReference>
<evidence type="ECO:0000256" key="7">
    <source>
        <dbReference type="ARBA" id="ARBA00022619"/>
    </source>
</evidence>
<feature type="region of interest" description="GTP cyclohydrolase II" evidence="19">
    <location>
        <begin position="200"/>
        <end position="397"/>
    </location>
</feature>
<comment type="pathway">
    <text evidence="4 19">Cofactor biosynthesis; riboflavin biosynthesis; 5-amino-6-(D-ribitylamino)uracil from GTP: step 1/4.</text>
</comment>
<dbReference type="InterPro" id="IPR032677">
    <property type="entry name" value="GTP_cyclohydro_II"/>
</dbReference>
<dbReference type="GO" id="GO:0030145">
    <property type="term" value="F:manganese ion binding"/>
    <property type="evidence" value="ECO:0007669"/>
    <property type="project" value="UniProtKB-UniRule"/>
</dbReference>
<feature type="binding site" evidence="19">
    <location>
        <begin position="294"/>
        <end position="296"/>
    </location>
    <ligand>
        <name>GTP</name>
        <dbReference type="ChEBI" id="CHEBI:37565"/>
    </ligand>
</feature>
<feature type="binding site" evidence="19">
    <location>
        <begin position="251"/>
        <end position="255"/>
    </location>
    <ligand>
        <name>GTP</name>
        <dbReference type="ChEBI" id="CHEBI:37565"/>
    </ligand>
</feature>
<comment type="caution">
    <text evidence="19">Lacks conserved residue(s) required for the propagation of feature annotation.</text>
</comment>
<comment type="pathway">
    <text evidence="5 19">Cofactor biosynthesis; riboflavin biosynthesis; 2-hydroxy-3-oxobutyl phosphate from D-ribulose 5-phosphate: step 1/1.</text>
</comment>
<dbReference type="HAMAP" id="MF_00179">
    <property type="entry name" value="RibA"/>
    <property type="match status" value="1"/>
</dbReference>
<dbReference type="GO" id="GO:0009231">
    <property type="term" value="P:riboflavin biosynthetic process"/>
    <property type="evidence" value="ECO:0007669"/>
    <property type="project" value="UniProtKB-UniRule"/>
</dbReference>
<feature type="binding site" evidence="19">
    <location>
        <position position="267"/>
    </location>
    <ligand>
        <name>Zn(2+)</name>
        <dbReference type="ChEBI" id="CHEBI:29105"/>
        <note>catalytic</note>
    </ligand>
</feature>
<feature type="binding site" evidence="19">
    <location>
        <begin position="138"/>
        <end position="142"/>
    </location>
    <ligand>
        <name>D-ribulose 5-phosphate</name>
        <dbReference type="ChEBI" id="CHEBI:58121"/>
    </ligand>
</feature>
<comment type="caution">
    <text evidence="21">The sequence shown here is derived from an EMBL/GenBank/DDBJ whole genome shotgun (WGS) entry which is preliminary data.</text>
</comment>
<gene>
    <name evidence="19" type="primary">ribBA</name>
    <name evidence="21" type="ORF">BAVI_04079</name>
</gene>
<keyword evidence="7 19" id="KW-0686">Riboflavin biosynthesis</keyword>
<dbReference type="GO" id="GO:0005829">
    <property type="term" value="C:cytosol"/>
    <property type="evidence" value="ECO:0007669"/>
    <property type="project" value="TreeGrafter"/>
</dbReference>
<dbReference type="PANTHER" id="PTHR21327">
    <property type="entry name" value="GTP CYCLOHYDROLASE II-RELATED"/>
    <property type="match status" value="1"/>
</dbReference>
<accession>A0AB94ISP3</accession>
<dbReference type="PANTHER" id="PTHR21327:SF18">
    <property type="entry name" value="3,4-DIHYDROXY-2-BUTANONE 4-PHOSPHATE SYNTHASE"/>
    <property type="match status" value="1"/>
</dbReference>
<dbReference type="Pfam" id="PF00925">
    <property type="entry name" value="GTP_cyclohydro2"/>
    <property type="match status" value="1"/>
</dbReference>
<comment type="catalytic activity">
    <reaction evidence="1 19">
        <text>D-ribulose 5-phosphate = (2S)-2-hydroxy-3-oxobutyl phosphate + formate + H(+)</text>
        <dbReference type="Rhea" id="RHEA:18457"/>
        <dbReference type="ChEBI" id="CHEBI:15378"/>
        <dbReference type="ChEBI" id="CHEBI:15740"/>
        <dbReference type="ChEBI" id="CHEBI:58121"/>
        <dbReference type="ChEBI" id="CHEBI:58830"/>
        <dbReference type="EC" id="4.1.99.12"/>
    </reaction>
</comment>
<dbReference type="GO" id="GO:0003935">
    <property type="term" value="F:GTP cyclohydrolase II activity"/>
    <property type="evidence" value="ECO:0007669"/>
    <property type="project" value="UniProtKB-UniRule"/>
</dbReference>
<dbReference type="HAMAP" id="MF_00180">
    <property type="entry name" value="RibB"/>
    <property type="match status" value="1"/>
</dbReference>
<feature type="binding site" evidence="19">
    <location>
        <position position="256"/>
    </location>
    <ligand>
        <name>Zn(2+)</name>
        <dbReference type="ChEBI" id="CHEBI:29105"/>
        <note>catalytic</note>
    </ligand>
</feature>
<evidence type="ECO:0000256" key="11">
    <source>
        <dbReference type="ARBA" id="ARBA00022833"/>
    </source>
</evidence>
<dbReference type="NCBIfam" id="NF001591">
    <property type="entry name" value="PRK00393.1"/>
    <property type="match status" value="1"/>
</dbReference>
<feature type="binding site" evidence="19">
    <location>
        <position position="316"/>
    </location>
    <ligand>
        <name>GTP</name>
        <dbReference type="ChEBI" id="CHEBI:37565"/>
    </ligand>
</feature>
<organism evidence="21 22">
    <name type="scientific">Neobacillus vireti LMG 21834</name>
    <dbReference type="NCBI Taxonomy" id="1131730"/>
    <lineage>
        <taxon>Bacteria</taxon>
        <taxon>Bacillati</taxon>
        <taxon>Bacillota</taxon>
        <taxon>Bacilli</taxon>
        <taxon>Bacillales</taxon>
        <taxon>Bacillaceae</taxon>
        <taxon>Neobacillus</taxon>
    </lineage>
</organism>
<comment type="cofactor">
    <cofactor evidence="19">
        <name>Mg(2+)</name>
        <dbReference type="ChEBI" id="CHEBI:18420"/>
    </cofactor>
    <cofactor evidence="19">
        <name>Mn(2+)</name>
        <dbReference type="ChEBI" id="CHEBI:29035"/>
    </cofactor>
    <text evidence="19">Binds 2 divalent metal cations per subunit. Magnesium or manganese.</text>
</comment>
<evidence type="ECO:0000256" key="5">
    <source>
        <dbReference type="ARBA" id="ARBA00004904"/>
    </source>
</evidence>
<evidence type="ECO:0000256" key="14">
    <source>
        <dbReference type="ARBA" id="ARBA00023211"/>
    </source>
</evidence>
<dbReference type="Gene3D" id="3.90.870.10">
    <property type="entry name" value="DHBP synthase"/>
    <property type="match status" value="1"/>
</dbReference>
<dbReference type="GO" id="GO:0008270">
    <property type="term" value="F:zinc ion binding"/>
    <property type="evidence" value="ECO:0007669"/>
    <property type="project" value="UniProtKB-UniRule"/>
</dbReference>
<feature type="site" description="Essential for DHBP synthase activity" evidence="19">
    <location>
        <position position="162"/>
    </location>
</feature>
<evidence type="ECO:0000256" key="3">
    <source>
        <dbReference type="ARBA" id="ARBA00002284"/>
    </source>
</evidence>
<dbReference type="RefSeq" id="WP_024027032.1">
    <property type="nucleotide sequence ID" value="NZ_ALAN01000027.1"/>
</dbReference>
<keyword evidence="16 19" id="KW-0511">Multifunctional enzyme</keyword>
<dbReference type="GO" id="GO:0000287">
    <property type="term" value="F:magnesium ion binding"/>
    <property type="evidence" value="ECO:0007669"/>
    <property type="project" value="UniProtKB-UniRule"/>
</dbReference>
<comment type="catalytic activity">
    <reaction evidence="18 19">
        <text>GTP + 4 H2O = 2,5-diamino-6-hydroxy-4-(5-phosphoribosylamino)-pyrimidine + formate + 2 phosphate + 3 H(+)</text>
        <dbReference type="Rhea" id="RHEA:23704"/>
        <dbReference type="ChEBI" id="CHEBI:15377"/>
        <dbReference type="ChEBI" id="CHEBI:15378"/>
        <dbReference type="ChEBI" id="CHEBI:15740"/>
        <dbReference type="ChEBI" id="CHEBI:37565"/>
        <dbReference type="ChEBI" id="CHEBI:43474"/>
        <dbReference type="ChEBI" id="CHEBI:58614"/>
        <dbReference type="EC" id="3.5.4.25"/>
    </reaction>
</comment>
<keyword evidence="14 19" id="KW-0464">Manganese</keyword>
<evidence type="ECO:0000256" key="12">
    <source>
        <dbReference type="ARBA" id="ARBA00022842"/>
    </source>
</evidence>
<keyword evidence="9 19" id="KW-0547">Nucleotide-binding</keyword>
<dbReference type="SUPFAM" id="SSF55821">
    <property type="entry name" value="YrdC/RibB"/>
    <property type="match status" value="1"/>
</dbReference>
<dbReference type="CDD" id="cd00641">
    <property type="entry name" value="GTP_cyclohydro2"/>
    <property type="match status" value="1"/>
</dbReference>
<dbReference type="Proteomes" id="UP000018877">
    <property type="component" value="Unassembled WGS sequence"/>
</dbReference>
<dbReference type="FunFam" id="3.90.870.10:FF:000001">
    <property type="entry name" value="Riboflavin biosynthesis protein RibBA"/>
    <property type="match status" value="1"/>
</dbReference>
<evidence type="ECO:0000256" key="6">
    <source>
        <dbReference type="ARBA" id="ARBA00005520"/>
    </source>
</evidence>
<dbReference type="NCBIfam" id="TIGR00505">
    <property type="entry name" value="ribA"/>
    <property type="match status" value="1"/>
</dbReference>
<feature type="active site" description="Nucleophile; for GTP cyclohydrolase activity" evidence="19">
    <location>
        <position position="330"/>
    </location>
</feature>
<keyword evidence="8 19" id="KW-0479">Metal-binding</keyword>
<feature type="binding site" evidence="19">
    <location>
        <begin position="26"/>
        <end position="27"/>
    </location>
    <ligand>
        <name>D-ribulose 5-phosphate</name>
        <dbReference type="ChEBI" id="CHEBI:58121"/>
    </ligand>
</feature>
<keyword evidence="10 19" id="KW-0378">Hydrolase</keyword>
<reference evidence="21 22" key="1">
    <citation type="journal article" date="2014" name="Environ. Microbiol.">
        <title>The nitrate-ammonifying and nosZ-carrying bacterium Bacillus vireti is a potent source and sink for nitric and nitrous oxide under high nitrate conditions.</title>
        <authorList>
            <person name="Mania D."/>
            <person name="Heylen K."/>
            <person name="van Spanning R.J."/>
            <person name="Frostegard A."/>
        </authorList>
    </citation>
    <scope>NUCLEOTIDE SEQUENCE [LARGE SCALE GENOMIC DNA]</scope>
    <source>
        <strain evidence="21 22">LMG 21834</strain>
    </source>
</reference>
<evidence type="ECO:0000256" key="2">
    <source>
        <dbReference type="ARBA" id="ARBA00001936"/>
    </source>
</evidence>
<comment type="function">
    <text evidence="3 19">Catalyzes the conversion of D-ribulose 5-phosphate to formate and 3,4-dihydroxy-2-butanone 4-phosphate.</text>
</comment>
<evidence type="ECO:0000256" key="1">
    <source>
        <dbReference type="ARBA" id="ARBA00000141"/>
    </source>
</evidence>
<dbReference type="InterPro" id="IPR036144">
    <property type="entry name" value="RibA-like_sf"/>
</dbReference>
<dbReference type="GO" id="GO:0008686">
    <property type="term" value="F:3,4-dihydroxy-2-butanone-4-phosphate synthase activity"/>
    <property type="evidence" value="ECO:0007669"/>
    <property type="project" value="UniProtKB-UniRule"/>
</dbReference>
<dbReference type="EMBL" id="ALAN01000027">
    <property type="protein sequence ID" value="ETI70095.1"/>
    <property type="molecule type" value="Genomic_DNA"/>
</dbReference>
<feature type="binding site" evidence="19">
    <location>
        <position position="31"/>
    </location>
    <ligand>
        <name>D-ribulose 5-phosphate</name>
        <dbReference type="ChEBI" id="CHEBI:58121"/>
    </ligand>
</feature>
<dbReference type="NCBIfam" id="NF006803">
    <property type="entry name" value="PRK09311.1"/>
    <property type="match status" value="1"/>
</dbReference>
<dbReference type="Gene3D" id="3.40.50.10990">
    <property type="entry name" value="GTP cyclohydrolase II"/>
    <property type="match status" value="1"/>
</dbReference>
<comment type="similarity">
    <text evidence="6 19">In the N-terminal section; belongs to the DHBP synthase family.</text>
</comment>
<feature type="binding site" evidence="19">
    <location>
        <position position="351"/>
    </location>
    <ligand>
        <name>GTP</name>
        <dbReference type="ChEBI" id="CHEBI:37565"/>
    </ligand>
</feature>
<evidence type="ECO:0000256" key="13">
    <source>
        <dbReference type="ARBA" id="ARBA00023134"/>
    </source>
</evidence>
<dbReference type="EC" id="4.1.99.12" evidence="19"/>
<dbReference type="FunFam" id="3.40.50.10990:FF:000001">
    <property type="entry name" value="Riboflavin biosynthesis protein RibBA"/>
    <property type="match status" value="1"/>
</dbReference>
<comment type="function">
    <text evidence="17 19">Catalyzes the conversion of GTP to 2,5-diamino-6-ribosylamino-4(3H)-pyrimidinone 5'-phosphate (DARP), formate and pyrophosphate.</text>
</comment>
<feature type="binding site" evidence="19">
    <location>
        <position position="27"/>
    </location>
    <ligand>
        <name>Mg(2+)</name>
        <dbReference type="ChEBI" id="CHEBI:18420"/>
        <label>2</label>
    </ligand>
</feature>
<comment type="cofactor">
    <cofactor evidence="2">
        <name>Mn(2+)</name>
        <dbReference type="ChEBI" id="CHEBI:29035"/>
    </cofactor>
</comment>
<feature type="site" description="Essential for DHBP synthase activity" evidence="19">
    <location>
        <position position="124"/>
    </location>
</feature>
<evidence type="ECO:0000256" key="10">
    <source>
        <dbReference type="ARBA" id="ARBA00022801"/>
    </source>
</evidence>
<dbReference type="NCBIfam" id="TIGR00506">
    <property type="entry name" value="ribB"/>
    <property type="match status" value="1"/>
</dbReference>
<keyword evidence="22" id="KW-1185">Reference proteome</keyword>
<keyword evidence="11 19" id="KW-0862">Zinc</keyword>
<comment type="cofactor">
    <cofactor evidence="19">
        <name>Zn(2+)</name>
        <dbReference type="ChEBI" id="CHEBI:29105"/>
    </cofactor>
    <text evidence="19">Binds 1 zinc ion per subunit.</text>
</comment>
<evidence type="ECO:0000256" key="16">
    <source>
        <dbReference type="ARBA" id="ARBA00023268"/>
    </source>
</evidence>
<feature type="binding site" evidence="19">
    <location>
        <position position="141"/>
    </location>
    <ligand>
        <name>Mg(2+)</name>
        <dbReference type="ChEBI" id="CHEBI:18420"/>
        <label>2</label>
    </ligand>
</feature>
<dbReference type="EC" id="3.5.4.25" evidence="19"/>
<feature type="binding site" evidence="19">
    <location>
        <position position="356"/>
    </location>
    <ligand>
        <name>GTP</name>
        <dbReference type="ChEBI" id="CHEBI:37565"/>
    </ligand>
</feature>
<evidence type="ECO:0000256" key="8">
    <source>
        <dbReference type="ARBA" id="ARBA00022723"/>
    </source>
</evidence>
<evidence type="ECO:0000256" key="17">
    <source>
        <dbReference type="ARBA" id="ARBA00043932"/>
    </source>
</evidence>
<comment type="similarity">
    <text evidence="19">In the C-terminal section; belongs to the GTP cyclohydrolase II family.</text>
</comment>
<evidence type="ECO:0000256" key="4">
    <source>
        <dbReference type="ARBA" id="ARBA00004853"/>
    </source>
</evidence>
<feature type="domain" description="GTP cyclohydrolase II" evidence="20">
    <location>
        <begin position="206"/>
        <end position="372"/>
    </location>
</feature>